<comment type="caution">
    <text evidence="1">The sequence shown here is derived from an EMBL/GenBank/DDBJ whole genome shotgun (WGS) entry which is preliminary data.</text>
</comment>
<organism evidence="1 2">
    <name type="scientific">Lactovum miscens</name>
    <dbReference type="NCBI Taxonomy" id="190387"/>
    <lineage>
        <taxon>Bacteria</taxon>
        <taxon>Bacillati</taxon>
        <taxon>Bacillota</taxon>
        <taxon>Bacilli</taxon>
        <taxon>Lactobacillales</taxon>
        <taxon>Streptococcaceae</taxon>
        <taxon>Lactovum</taxon>
    </lineage>
</organism>
<dbReference type="Proteomes" id="UP000562464">
    <property type="component" value="Unassembled WGS sequence"/>
</dbReference>
<proteinExistence type="predicted"/>
<evidence type="ECO:0000313" key="1">
    <source>
        <dbReference type="EMBL" id="MBB5888340.1"/>
    </source>
</evidence>
<protein>
    <submittedName>
        <fullName evidence="1">IS30 family transposase</fullName>
    </submittedName>
</protein>
<name>A0A841CAY2_9LACT</name>
<accession>A0A841CAY2</accession>
<sequence>MNLPVYYCHAYARFERGSNKNHNRMIRRFLTKGTKQTKVQVVAKIET</sequence>
<evidence type="ECO:0000313" key="2">
    <source>
        <dbReference type="Proteomes" id="UP000562464"/>
    </source>
</evidence>
<keyword evidence="2" id="KW-1185">Reference proteome</keyword>
<gene>
    <name evidence="1" type="ORF">HNQ37_001233</name>
</gene>
<dbReference type="EMBL" id="JACHHV010000021">
    <property type="protein sequence ID" value="MBB5888340.1"/>
    <property type="molecule type" value="Genomic_DNA"/>
</dbReference>
<reference evidence="1 2" key="1">
    <citation type="submission" date="2020-08" db="EMBL/GenBank/DDBJ databases">
        <title>Genomic Encyclopedia of Type Strains, Phase IV (KMG-IV): sequencing the most valuable type-strain genomes for metagenomic binning, comparative biology and taxonomic classification.</title>
        <authorList>
            <person name="Goeker M."/>
        </authorList>
    </citation>
    <scope>NUCLEOTIDE SEQUENCE [LARGE SCALE GENOMIC DNA]</scope>
    <source>
        <strain evidence="1 2">DSM 14925</strain>
    </source>
</reference>
<dbReference type="AlphaFoldDB" id="A0A841CAY2"/>